<feature type="domain" description="HTH arsR-type" evidence="4">
    <location>
        <begin position="236"/>
        <end position="327"/>
    </location>
</feature>
<dbReference type="InterPro" id="IPR001845">
    <property type="entry name" value="HTH_ArsR_DNA-bd_dom"/>
</dbReference>
<keyword evidence="6" id="KW-1185">Reference proteome</keyword>
<dbReference type="CDD" id="cd00090">
    <property type="entry name" value="HTH_ARSR"/>
    <property type="match status" value="1"/>
</dbReference>
<dbReference type="PANTHER" id="PTHR43132">
    <property type="entry name" value="ARSENICAL RESISTANCE OPERON REPRESSOR ARSR-RELATED"/>
    <property type="match status" value="1"/>
</dbReference>
<evidence type="ECO:0000313" key="6">
    <source>
        <dbReference type="Proteomes" id="UP000657006"/>
    </source>
</evidence>
<sequence>MDSTKFVSRFGNMYDLFFLYKLYFNKAEWMSEFALHKKVESDNLFYERTVSEFGEFPAELKIFCTMNEDDMTFLDTLYFDLLEQDIELTFQAFSAKLEEEEFLKQQVFHFYLGIDITSKTMVEIAEKVDGSYYSEEIKHLLLSFYIKPEKYQKALIYDLISKEAMLTNYYQRNFKTATKAQETFEEDDIDSLVNSKKETLCSIALIAKNMIIAREIGEYNVVILGSDYREVLQERESDSETPDLIGFGKVMSEQNRVVILDMLLEHKELSTSDIARRLKVSVNAAYYHLNMMTDIDMLFSRNEGRTVYFKINPNHFVAIRKALEKYM</sequence>
<gene>
    <name evidence="5" type="ORF">H8730_03525</name>
</gene>
<evidence type="ECO:0000313" key="5">
    <source>
        <dbReference type="EMBL" id="MBC8542618.1"/>
    </source>
</evidence>
<dbReference type="PROSITE" id="PS50987">
    <property type="entry name" value="HTH_ARSR_2"/>
    <property type="match status" value="1"/>
</dbReference>
<dbReference type="Pfam" id="PF12840">
    <property type="entry name" value="HTH_20"/>
    <property type="match status" value="1"/>
</dbReference>
<evidence type="ECO:0000256" key="2">
    <source>
        <dbReference type="ARBA" id="ARBA00023125"/>
    </source>
</evidence>
<name>A0A926DP69_9FIRM</name>
<dbReference type="InterPro" id="IPR051011">
    <property type="entry name" value="Metal_resp_trans_reg"/>
</dbReference>
<dbReference type="SMART" id="SM00418">
    <property type="entry name" value="HTH_ARSR"/>
    <property type="match status" value="1"/>
</dbReference>
<keyword evidence="1" id="KW-0805">Transcription regulation</keyword>
<reference evidence="5" key="1">
    <citation type="submission" date="2020-08" db="EMBL/GenBank/DDBJ databases">
        <title>Genome public.</title>
        <authorList>
            <person name="Liu C."/>
            <person name="Sun Q."/>
        </authorList>
    </citation>
    <scope>NUCLEOTIDE SEQUENCE</scope>
    <source>
        <strain evidence="5">NSJ-32</strain>
    </source>
</reference>
<dbReference type="GO" id="GO:0003700">
    <property type="term" value="F:DNA-binding transcription factor activity"/>
    <property type="evidence" value="ECO:0007669"/>
    <property type="project" value="InterPro"/>
</dbReference>
<dbReference type="AlphaFoldDB" id="A0A926DP69"/>
<evidence type="ECO:0000256" key="1">
    <source>
        <dbReference type="ARBA" id="ARBA00023015"/>
    </source>
</evidence>
<dbReference type="InterPro" id="IPR036390">
    <property type="entry name" value="WH_DNA-bd_sf"/>
</dbReference>
<dbReference type="EMBL" id="JACRSQ010000003">
    <property type="protein sequence ID" value="MBC8542618.1"/>
    <property type="molecule type" value="Genomic_DNA"/>
</dbReference>
<dbReference type="SUPFAM" id="SSF46785">
    <property type="entry name" value="Winged helix' DNA-binding domain"/>
    <property type="match status" value="1"/>
</dbReference>
<dbReference type="RefSeq" id="WP_177717584.1">
    <property type="nucleotide sequence ID" value="NZ_JACRSQ010000003.1"/>
</dbReference>
<dbReference type="InterPro" id="IPR011991">
    <property type="entry name" value="ArsR-like_HTH"/>
</dbReference>
<evidence type="ECO:0000256" key="3">
    <source>
        <dbReference type="ARBA" id="ARBA00023163"/>
    </source>
</evidence>
<keyword evidence="3" id="KW-0804">Transcription</keyword>
<comment type="caution">
    <text evidence="5">The sequence shown here is derived from an EMBL/GenBank/DDBJ whole genome shotgun (WGS) entry which is preliminary data.</text>
</comment>
<dbReference type="Proteomes" id="UP000657006">
    <property type="component" value="Unassembled WGS sequence"/>
</dbReference>
<dbReference type="PANTHER" id="PTHR43132:SF6">
    <property type="entry name" value="HTH-TYPE TRANSCRIPTIONAL REPRESSOR CZRA"/>
    <property type="match status" value="1"/>
</dbReference>
<organism evidence="5 6">
    <name type="scientific">Bianquea renquensis</name>
    <dbReference type="NCBI Taxonomy" id="2763661"/>
    <lineage>
        <taxon>Bacteria</taxon>
        <taxon>Bacillati</taxon>
        <taxon>Bacillota</taxon>
        <taxon>Clostridia</taxon>
        <taxon>Eubacteriales</taxon>
        <taxon>Bianqueaceae</taxon>
        <taxon>Bianquea</taxon>
    </lineage>
</organism>
<evidence type="ECO:0000259" key="4">
    <source>
        <dbReference type="PROSITE" id="PS50987"/>
    </source>
</evidence>
<dbReference type="InterPro" id="IPR036388">
    <property type="entry name" value="WH-like_DNA-bd_sf"/>
</dbReference>
<proteinExistence type="predicted"/>
<keyword evidence="2" id="KW-0238">DNA-binding</keyword>
<dbReference type="Gene3D" id="1.10.10.10">
    <property type="entry name" value="Winged helix-like DNA-binding domain superfamily/Winged helix DNA-binding domain"/>
    <property type="match status" value="1"/>
</dbReference>
<accession>A0A926DP69</accession>
<dbReference type="GO" id="GO:0003677">
    <property type="term" value="F:DNA binding"/>
    <property type="evidence" value="ECO:0007669"/>
    <property type="project" value="UniProtKB-KW"/>
</dbReference>
<protein>
    <submittedName>
        <fullName evidence="5">Winged helix-turn-helix transcriptional regulator</fullName>
    </submittedName>
</protein>